<proteinExistence type="predicted"/>
<evidence type="ECO:0000313" key="1">
    <source>
        <dbReference type="EMBL" id="MEU9579189.1"/>
    </source>
</evidence>
<organism evidence="1 2">
    <name type="scientific">Streptomyces chilikensis</name>
    <dbReference type="NCBI Taxonomy" id="1194079"/>
    <lineage>
        <taxon>Bacteria</taxon>
        <taxon>Bacillati</taxon>
        <taxon>Actinomycetota</taxon>
        <taxon>Actinomycetes</taxon>
        <taxon>Kitasatosporales</taxon>
        <taxon>Streptomycetaceae</taxon>
        <taxon>Streptomyces</taxon>
    </lineage>
</organism>
<dbReference type="RefSeq" id="WP_359273854.1">
    <property type="nucleotide sequence ID" value="NZ_JBEZNA010000042.1"/>
</dbReference>
<protein>
    <submittedName>
        <fullName evidence="1">Uncharacterized protein</fullName>
    </submittedName>
</protein>
<evidence type="ECO:0000313" key="2">
    <source>
        <dbReference type="Proteomes" id="UP001551584"/>
    </source>
</evidence>
<accession>A0ABV3EST7</accession>
<name>A0ABV3EST7_9ACTN</name>
<keyword evidence="2" id="KW-1185">Reference proteome</keyword>
<dbReference type="EMBL" id="JBEZNA010000042">
    <property type="protein sequence ID" value="MEU9579189.1"/>
    <property type="molecule type" value="Genomic_DNA"/>
</dbReference>
<dbReference type="Proteomes" id="UP001551584">
    <property type="component" value="Unassembled WGS sequence"/>
</dbReference>
<comment type="caution">
    <text evidence="1">The sequence shown here is derived from an EMBL/GenBank/DDBJ whole genome shotgun (WGS) entry which is preliminary data.</text>
</comment>
<dbReference type="PROSITE" id="PS51257">
    <property type="entry name" value="PROKAR_LIPOPROTEIN"/>
    <property type="match status" value="1"/>
</dbReference>
<reference evidence="1 2" key="1">
    <citation type="submission" date="2024-06" db="EMBL/GenBank/DDBJ databases">
        <title>The Natural Products Discovery Center: Release of the First 8490 Sequenced Strains for Exploring Actinobacteria Biosynthetic Diversity.</title>
        <authorList>
            <person name="Kalkreuter E."/>
            <person name="Kautsar S.A."/>
            <person name="Yang D."/>
            <person name="Bader C.D."/>
            <person name="Teijaro C.N."/>
            <person name="Fluegel L."/>
            <person name="Davis C.M."/>
            <person name="Simpson J.R."/>
            <person name="Lauterbach L."/>
            <person name="Steele A.D."/>
            <person name="Gui C."/>
            <person name="Meng S."/>
            <person name="Li G."/>
            <person name="Viehrig K."/>
            <person name="Ye F."/>
            <person name="Su P."/>
            <person name="Kiefer A.F."/>
            <person name="Nichols A."/>
            <person name="Cepeda A.J."/>
            <person name="Yan W."/>
            <person name="Fan B."/>
            <person name="Jiang Y."/>
            <person name="Adhikari A."/>
            <person name="Zheng C.-J."/>
            <person name="Schuster L."/>
            <person name="Cowan T.M."/>
            <person name="Smanski M.J."/>
            <person name="Chevrette M.G."/>
            <person name="De Carvalho L.P.S."/>
            <person name="Shen B."/>
        </authorList>
    </citation>
    <scope>NUCLEOTIDE SEQUENCE [LARGE SCALE GENOMIC DNA]</scope>
    <source>
        <strain evidence="1 2">NPDC048117</strain>
    </source>
</reference>
<sequence length="149" mass="15300">MAEARGGRAWRVAPTALAVAAGCAVLAGAWFVRAVAGALDDPAREAPCAEALAFGGGTLPPGATDARCTVQRGIDTHYRADFRMPRAEVADRAARNRPDLRMRTGVCGPQSVAVCGSTDGTGGQAHALDIAVTHEDAVTARVSVEAFTV</sequence>
<gene>
    <name evidence="1" type="ORF">AB0D95_18300</name>
</gene>